<evidence type="ECO:0000313" key="1">
    <source>
        <dbReference type="EMBL" id="SEO16041.1"/>
    </source>
</evidence>
<dbReference type="EMBL" id="FOCT01000012">
    <property type="protein sequence ID" value="SEO16041.1"/>
    <property type="molecule type" value="Genomic_DNA"/>
</dbReference>
<accession>A0A1H8MF87</accession>
<name>A0A1H8MF87_9PROT</name>
<organism evidence="1 2">
    <name type="scientific">Nitrosospira multiformis</name>
    <dbReference type="NCBI Taxonomy" id="1231"/>
    <lineage>
        <taxon>Bacteria</taxon>
        <taxon>Pseudomonadati</taxon>
        <taxon>Pseudomonadota</taxon>
        <taxon>Betaproteobacteria</taxon>
        <taxon>Nitrosomonadales</taxon>
        <taxon>Nitrosomonadaceae</taxon>
        <taxon>Nitrosospira</taxon>
    </lineage>
</organism>
<dbReference type="AlphaFoldDB" id="A0A1H8MF87"/>
<proteinExistence type="predicted"/>
<evidence type="ECO:0000313" key="2">
    <source>
        <dbReference type="Proteomes" id="UP000183898"/>
    </source>
</evidence>
<sequence length="57" mass="6118">MGLWLVEDSQDFVGNRSIAATFVVFQLEPVVPPTLFGSAFLGFHIKGPATLTLVPSV</sequence>
<reference evidence="1 2" key="1">
    <citation type="submission" date="2016-10" db="EMBL/GenBank/DDBJ databases">
        <authorList>
            <person name="de Groot N.N."/>
        </authorList>
    </citation>
    <scope>NUCLEOTIDE SEQUENCE [LARGE SCALE GENOMIC DNA]</scope>
    <source>
        <strain evidence="1 2">Nl18</strain>
    </source>
</reference>
<dbReference type="Proteomes" id="UP000183898">
    <property type="component" value="Unassembled WGS sequence"/>
</dbReference>
<gene>
    <name evidence="1" type="ORF">SAMN05216404_112111</name>
</gene>
<protein>
    <submittedName>
        <fullName evidence="1">Uncharacterized protein</fullName>
    </submittedName>
</protein>